<dbReference type="PANTHER" id="PTHR38050:SF1">
    <property type="entry name" value="FERULOYL ESTERASE C"/>
    <property type="match status" value="1"/>
</dbReference>
<dbReference type="GO" id="GO:0005576">
    <property type="term" value="C:extracellular region"/>
    <property type="evidence" value="ECO:0007669"/>
    <property type="project" value="UniProtKB-SubCell"/>
</dbReference>
<protein>
    <recommendedName>
        <fullName evidence="11">Feruloyl esterase C</fullName>
        <ecNumber evidence="11">3.1.1.73</ecNumber>
    </recommendedName>
    <alternativeName>
        <fullName evidence="11">Ferulic acid esterase C</fullName>
    </alternativeName>
</protein>
<dbReference type="Gene3D" id="3.40.50.1820">
    <property type="entry name" value="alpha/beta hydrolase"/>
    <property type="match status" value="1"/>
</dbReference>
<keyword evidence="7 11" id="KW-0119">Carbohydrate metabolism</keyword>
<dbReference type="InterPro" id="IPR035971">
    <property type="entry name" value="CBD_sf"/>
</dbReference>
<evidence type="ECO:0000313" key="15">
    <source>
        <dbReference type="Proteomes" id="UP001197093"/>
    </source>
</evidence>
<dbReference type="SUPFAM" id="SSF57180">
    <property type="entry name" value="Cellulose-binding domain"/>
    <property type="match status" value="1"/>
</dbReference>
<dbReference type="InterPro" id="IPR043595">
    <property type="entry name" value="FaeB/C/D"/>
</dbReference>
<dbReference type="GO" id="GO:0045493">
    <property type="term" value="P:xylan catabolic process"/>
    <property type="evidence" value="ECO:0007669"/>
    <property type="project" value="UniProtKB-UniRule"/>
</dbReference>
<evidence type="ECO:0000256" key="4">
    <source>
        <dbReference type="ARBA" id="ARBA00022651"/>
    </source>
</evidence>
<comment type="caution">
    <text evidence="14">The sequence shown here is derived from an EMBL/GenBank/DDBJ whole genome shotgun (WGS) entry which is preliminary data.</text>
</comment>
<evidence type="ECO:0000313" key="14">
    <source>
        <dbReference type="EMBL" id="KAG7294214.1"/>
    </source>
</evidence>
<dbReference type="PANTHER" id="PTHR38050">
    <property type="match status" value="1"/>
</dbReference>
<dbReference type="SMART" id="SM00236">
    <property type="entry name" value="fCBD"/>
    <property type="match status" value="1"/>
</dbReference>
<gene>
    <name evidence="14" type="ORF">NEMBOFW57_004284</name>
</gene>
<proteinExistence type="inferred from homology"/>
<comment type="function">
    <text evidence="9 11">Involved in degradation of plant cell walls. Hydrolyzes the feruloyl-arabinose ester bond in arabinoxylans, and the feruloyl-galactose ester bond in pectin. Active against paranitrophenyl-acetate, methyl ferulate and wheat arabinoxylan.</text>
</comment>
<evidence type="ECO:0000256" key="11">
    <source>
        <dbReference type="RuleBase" id="RU367094"/>
    </source>
</evidence>
<dbReference type="GO" id="GO:0030600">
    <property type="term" value="F:feruloyl esterase activity"/>
    <property type="evidence" value="ECO:0007669"/>
    <property type="project" value="UniProtKB-UniRule"/>
</dbReference>
<dbReference type="InterPro" id="IPR029058">
    <property type="entry name" value="AB_hydrolase_fold"/>
</dbReference>
<keyword evidence="15" id="KW-1185">Reference proteome</keyword>
<evidence type="ECO:0000259" key="13">
    <source>
        <dbReference type="PROSITE" id="PS51164"/>
    </source>
</evidence>
<comment type="subcellular location">
    <subcellularLocation>
        <location evidence="1 11">Secreted</location>
    </subcellularLocation>
</comment>
<evidence type="ECO:0000256" key="8">
    <source>
        <dbReference type="ARBA" id="ARBA00023326"/>
    </source>
</evidence>
<feature type="chain" id="PRO_5041783230" description="Feruloyl esterase C" evidence="11">
    <location>
        <begin position="18"/>
        <end position="320"/>
    </location>
</feature>
<evidence type="ECO:0000256" key="10">
    <source>
        <dbReference type="ARBA" id="ARBA00034075"/>
    </source>
</evidence>
<dbReference type="EMBL" id="JAHCVI010000001">
    <property type="protein sequence ID" value="KAG7294214.1"/>
    <property type="molecule type" value="Genomic_DNA"/>
</dbReference>
<feature type="region of interest" description="Disordered" evidence="12">
    <location>
        <begin position="254"/>
        <end position="282"/>
    </location>
</feature>
<evidence type="ECO:0000256" key="6">
    <source>
        <dbReference type="ARBA" id="ARBA00022801"/>
    </source>
</evidence>
<dbReference type="PROSITE" id="PS51164">
    <property type="entry name" value="CBM1_2"/>
    <property type="match status" value="1"/>
</dbReference>
<dbReference type="AlphaFoldDB" id="A0AAD4I0A8"/>
<dbReference type="GO" id="GO:0030248">
    <property type="term" value="F:cellulose binding"/>
    <property type="evidence" value="ECO:0007669"/>
    <property type="project" value="InterPro"/>
</dbReference>
<evidence type="ECO:0000256" key="3">
    <source>
        <dbReference type="ARBA" id="ARBA00022525"/>
    </source>
</evidence>
<dbReference type="EC" id="3.1.1.73" evidence="11"/>
<feature type="signal peptide" evidence="11">
    <location>
        <begin position="1"/>
        <end position="17"/>
    </location>
</feature>
<evidence type="ECO:0000256" key="9">
    <source>
        <dbReference type="ARBA" id="ARBA00025250"/>
    </source>
</evidence>
<keyword evidence="8 11" id="KW-0624">Polysaccharide degradation</keyword>
<keyword evidence="5 11" id="KW-0732">Signal</keyword>
<dbReference type="Proteomes" id="UP001197093">
    <property type="component" value="Unassembled WGS sequence"/>
</dbReference>
<keyword evidence="3 11" id="KW-0964">Secreted</keyword>
<evidence type="ECO:0000256" key="12">
    <source>
        <dbReference type="SAM" id="MobiDB-lite"/>
    </source>
</evidence>
<evidence type="ECO:0000256" key="1">
    <source>
        <dbReference type="ARBA" id="ARBA00004613"/>
    </source>
</evidence>
<keyword evidence="6 11" id="KW-0378">Hydrolase</keyword>
<comment type="similarity">
    <text evidence="2 11">Belongs to the faeC family.</text>
</comment>
<evidence type="ECO:0000256" key="5">
    <source>
        <dbReference type="ARBA" id="ARBA00022729"/>
    </source>
</evidence>
<organism evidence="14 15">
    <name type="scientific">Staphylotrichum longicolle</name>
    <dbReference type="NCBI Taxonomy" id="669026"/>
    <lineage>
        <taxon>Eukaryota</taxon>
        <taxon>Fungi</taxon>
        <taxon>Dikarya</taxon>
        <taxon>Ascomycota</taxon>
        <taxon>Pezizomycotina</taxon>
        <taxon>Sordariomycetes</taxon>
        <taxon>Sordariomycetidae</taxon>
        <taxon>Sordariales</taxon>
        <taxon>Chaetomiaceae</taxon>
        <taxon>Staphylotrichum</taxon>
    </lineage>
</organism>
<dbReference type="InterPro" id="IPR000254">
    <property type="entry name" value="CBD"/>
</dbReference>
<reference evidence="14" key="1">
    <citation type="submission" date="2023-02" db="EMBL/GenBank/DDBJ databases">
        <authorList>
            <person name="Palmer J.M."/>
        </authorList>
    </citation>
    <scope>NUCLEOTIDE SEQUENCE</scope>
    <source>
        <strain evidence="14">FW57</strain>
    </source>
</reference>
<accession>A0AAD4I0A8</accession>
<keyword evidence="4 11" id="KW-0858">Xylan degradation</keyword>
<dbReference type="Pfam" id="PF00734">
    <property type="entry name" value="CBM_1"/>
    <property type="match status" value="1"/>
</dbReference>
<evidence type="ECO:0000256" key="2">
    <source>
        <dbReference type="ARBA" id="ARBA00010278"/>
    </source>
</evidence>
<sequence length="320" mass="33435">MISLSTLALAFLATVQAVESASVGCGKAPPSSGTKSMTVNGKQRQYILQLPSNYNSNKAHRVVIGYHWRDGSMNDVASGGFYGLRSLAGDSTIFVAPNGLNAGWANNGGEDITFTDQIVAMLKNDLCVNEAEFFATGWSYGGSMSHSVACSRPGGSTPVAYLGIHGAADNVLPISMGRQLRDKWLQTNGCASKNAPEPSSGQQNHIKTTYSCSKAAVTWIAHGGGHVPDPTGANGVKFAPGETWDFFNAAVSSNPGASTTAPAPTWTTTTRPAPESTTATAPTNCSARWGQCGGRGWTGPTCCQSGSTCRVSNEYYSQCL</sequence>
<dbReference type="SUPFAM" id="SSF53474">
    <property type="entry name" value="alpha/beta-Hydrolases"/>
    <property type="match status" value="1"/>
</dbReference>
<name>A0AAD4I0A8_9PEZI</name>
<feature type="domain" description="CBM1" evidence="13">
    <location>
        <begin position="284"/>
        <end position="320"/>
    </location>
</feature>
<dbReference type="PROSITE" id="PS00562">
    <property type="entry name" value="CBM1_1"/>
    <property type="match status" value="1"/>
</dbReference>
<evidence type="ECO:0000256" key="7">
    <source>
        <dbReference type="ARBA" id="ARBA00023277"/>
    </source>
</evidence>
<comment type="catalytic activity">
    <reaction evidence="10 11">
        <text>feruloyl-polysaccharide + H2O = ferulate + polysaccharide.</text>
        <dbReference type="EC" id="3.1.1.73"/>
    </reaction>
</comment>